<proteinExistence type="predicted"/>
<dbReference type="Pfam" id="PF02668">
    <property type="entry name" value="TauD"/>
    <property type="match status" value="1"/>
</dbReference>
<accession>A0A917KS61</accession>
<dbReference type="EMBL" id="BMMU01000006">
    <property type="protein sequence ID" value="GGJ26890.1"/>
    <property type="molecule type" value="Genomic_DNA"/>
</dbReference>
<keyword evidence="7" id="KW-1185">Reference proteome</keyword>
<dbReference type="SUPFAM" id="SSF51197">
    <property type="entry name" value="Clavaminate synthase-like"/>
    <property type="match status" value="1"/>
</dbReference>
<dbReference type="Proteomes" id="UP000625682">
    <property type="component" value="Unassembled WGS sequence"/>
</dbReference>
<gene>
    <name evidence="6" type="ORF">GCM10012282_24180</name>
</gene>
<sequence>MTLSSSSSTSTSLSRNALPGIELLPGRPPILRTPPVADAAEWAGVHRNTLRAAVAEHGSLLVRGLGLREPAMTGAVLRRLADGLMSDQEAFAPRRRYADGVYSSSKWPPNQPMCMHHELSYALEFPGLLLFACLEAPAEGGATGVADSAAVLDALPAGLVQRFEGEGWLLTRTFNDEIGATVAEAFGTSDRALVERYCRSHAIEFVWELDGSLRTRQRRSAVLRHPVTGQRCWFNQIAFLNEWTMDPEVHEYLVDVYGADGLPFNTRYGNGDPIGEDVVQTLNEVYAAHTVREPWRAGDLLLVDNIRTAHSREPFEGPREVLAALADPVRRTDFADTTGSFEGTAS</sequence>
<evidence type="ECO:0000256" key="3">
    <source>
        <dbReference type="ARBA" id="ARBA00023004"/>
    </source>
</evidence>
<evidence type="ECO:0000256" key="4">
    <source>
        <dbReference type="ARBA" id="ARBA00023194"/>
    </source>
</evidence>
<reference evidence="6" key="1">
    <citation type="journal article" date="2014" name="Int. J. Syst. Evol. Microbiol.">
        <title>Complete genome sequence of Corynebacterium casei LMG S-19264T (=DSM 44701T), isolated from a smear-ripened cheese.</title>
        <authorList>
            <consortium name="US DOE Joint Genome Institute (JGI-PGF)"/>
            <person name="Walter F."/>
            <person name="Albersmeier A."/>
            <person name="Kalinowski J."/>
            <person name="Ruckert C."/>
        </authorList>
    </citation>
    <scope>NUCLEOTIDE SEQUENCE</scope>
    <source>
        <strain evidence="6">CGMCC 4.7272</strain>
    </source>
</reference>
<dbReference type="Gene3D" id="3.60.130.10">
    <property type="entry name" value="Clavaminate synthase-like"/>
    <property type="match status" value="1"/>
</dbReference>
<reference evidence="6" key="2">
    <citation type="submission" date="2020-09" db="EMBL/GenBank/DDBJ databases">
        <authorList>
            <person name="Sun Q."/>
            <person name="Zhou Y."/>
        </authorList>
    </citation>
    <scope>NUCLEOTIDE SEQUENCE</scope>
    <source>
        <strain evidence="6">CGMCC 4.7272</strain>
    </source>
</reference>
<keyword evidence="4" id="KW-0045">Antibiotic biosynthesis</keyword>
<dbReference type="InterPro" id="IPR050411">
    <property type="entry name" value="AlphaKG_dependent_hydroxylases"/>
</dbReference>
<evidence type="ECO:0000259" key="5">
    <source>
        <dbReference type="Pfam" id="PF02668"/>
    </source>
</evidence>
<dbReference type="GO" id="GO:0017000">
    <property type="term" value="P:antibiotic biosynthetic process"/>
    <property type="evidence" value="ECO:0007669"/>
    <property type="project" value="UniProtKB-KW"/>
</dbReference>
<evidence type="ECO:0000313" key="7">
    <source>
        <dbReference type="Proteomes" id="UP000625682"/>
    </source>
</evidence>
<comment type="cofactor">
    <cofactor evidence="1">
        <name>Fe(2+)</name>
        <dbReference type="ChEBI" id="CHEBI:29033"/>
    </cofactor>
</comment>
<dbReference type="PANTHER" id="PTHR10696:SF56">
    <property type="entry name" value="TAUD_TFDA-LIKE DOMAIN-CONTAINING PROTEIN"/>
    <property type="match status" value="1"/>
</dbReference>
<organism evidence="6 7">
    <name type="scientific">Streptomyces lacrimifluminis</name>
    <dbReference type="NCBI Taxonomy" id="1500077"/>
    <lineage>
        <taxon>Bacteria</taxon>
        <taxon>Bacillati</taxon>
        <taxon>Actinomycetota</taxon>
        <taxon>Actinomycetes</taxon>
        <taxon>Kitasatosporales</taxon>
        <taxon>Streptomycetaceae</taxon>
        <taxon>Streptomyces</taxon>
    </lineage>
</organism>
<dbReference type="RefSeq" id="WP_189147307.1">
    <property type="nucleotide sequence ID" value="NZ_BAABER010000007.1"/>
</dbReference>
<dbReference type="PANTHER" id="PTHR10696">
    <property type="entry name" value="GAMMA-BUTYROBETAINE HYDROXYLASE-RELATED"/>
    <property type="match status" value="1"/>
</dbReference>
<dbReference type="InterPro" id="IPR003819">
    <property type="entry name" value="TauD/TfdA-like"/>
</dbReference>
<protein>
    <submittedName>
        <fullName evidence="6">Syringomycin biosynthesis enzyme</fullName>
    </submittedName>
</protein>
<keyword evidence="2" id="KW-0560">Oxidoreductase</keyword>
<evidence type="ECO:0000313" key="6">
    <source>
        <dbReference type="EMBL" id="GGJ26890.1"/>
    </source>
</evidence>
<name>A0A917KS61_9ACTN</name>
<dbReference type="GO" id="GO:0016491">
    <property type="term" value="F:oxidoreductase activity"/>
    <property type="evidence" value="ECO:0007669"/>
    <property type="project" value="UniProtKB-KW"/>
</dbReference>
<comment type="caution">
    <text evidence="6">The sequence shown here is derived from an EMBL/GenBank/DDBJ whole genome shotgun (WGS) entry which is preliminary data.</text>
</comment>
<feature type="domain" description="TauD/TfdA-like" evidence="5">
    <location>
        <begin position="42"/>
        <end position="322"/>
    </location>
</feature>
<keyword evidence="3" id="KW-0408">Iron</keyword>
<evidence type="ECO:0000256" key="2">
    <source>
        <dbReference type="ARBA" id="ARBA00023002"/>
    </source>
</evidence>
<dbReference type="AlphaFoldDB" id="A0A917KS61"/>
<dbReference type="InterPro" id="IPR042098">
    <property type="entry name" value="TauD-like_sf"/>
</dbReference>
<evidence type="ECO:0000256" key="1">
    <source>
        <dbReference type="ARBA" id="ARBA00001954"/>
    </source>
</evidence>